<evidence type="ECO:0000256" key="1">
    <source>
        <dbReference type="SAM" id="MobiDB-lite"/>
    </source>
</evidence>
<name>A0A916Z8U2_9SPHN</name>
<dbReference type="OrthoDB" id="7391821at2"/>
<sequence length="68" mass="8008">MSFQYEDVGEFGDRRAAEDWARRNNIDPRDLHIRDTARGVEVGVNKSAHDKDERYNNRHGGRKDGFFR</sequence>
<feature type="region of interest" description="Disordered" evidence="1">
    <location>
        <begin position="22"/>
        <end position="68"/>
    </location>
</feature>
<evidence type="ECO:0000313" key="3">
    <source>
        <dbReference type="Proteomes" id="UP000612349"/>
    </source>
</evidence>
<gene>
    <name evidence="2" type="ORF">GCM10010990_34880</name>
</gene>
<proteinExistence type="predicted"/>
<organism evidence="2 3">
    <name type="scientific">Croceicoccus mobilis</name>
    <dbReference type="NCBI Taxonomy" id="1703339"/>
    <lineage>
        <taxon>Bacteria</taxon>
        <taxon>Pseudomonadati</taxon>
        <taxon>Pseudomonadota</taxon>
        <taxon>Alphaproteobacteria</taxon>
        <taxon>Sphingomonadales</taxon>
        <taxon>Erythrobacteraceae</taxon>
        <taxon>Croceicoccus</taxon>
    </lineage>
</organism>
<feature type="compositionally biased region" description="Basic and acidic residues" evidence="1">
    <location>
        <begin position="47"/>
        <end position="68"/>
    </location>
</feature>
<feature type="compositionally biased region" description="Basic and acidic residues" evidence="1">
    <location>
        <begin position="22"/>
        <end position="38"/>
    </location>
</feature>
<reference evidence="2" key="1">
    <citation type="journal article" date="2014" name="Int. J. Syst. Evol. Microbiol.">
        <title>Complete genome sequence of Corynebacterium casei LMG S-19264T (=DSM 44701T), isolated from a smear-ripened cheese.</title>
        <authorList>
            <consortium name="US DOE Joint Genome Institute (JGI-PGF)"/>
            <person name="Walter F."/>
            <person name="Albersmeier A."/>
            <person name="Kalinowski J."/>
            <person name="Ruckert C."/>
        </authorList>
    </citation>
    <scope>NUCLEOTIDE SEQUENCE</scope>
    <source>
        <strain evidence="2">CGMCC 1.15360</strain>
    </source>
</reference>
<protein>
    <submittedName>
        <fullName evidence="2">Uncharacterized protein</fullName>
    </submittedName>
</protein>
<dbReference type="RefSeq" id="WP_066769596.1">
    <property type="nucleotide sequence ID" value="NZ_BMIP01000011.1"/>
</dbReference>
<evidence type="ECO:0000313" key="2">
    <source>
        <dbReference type="EMBL" id="GGD81936.1"/>
    </source>
</evidence>
<dbReference type="Proteomes" id="UP000612349">
    <property type="component" value="Unassembled WGS sequence"/>
</dbReference>
<dbReference type="EMBL" id="BMIP01000011">
    <property type="protein sequence ID" value="GGD81936.1"/>
    <property type="molecule type" value="Genomic_DNA"/>
</dbReference>
<reference evidence="2" key="2">
    <citation type="submission" date="2020-09" db="EMBL/GenBank/DDBJ databases">
        <authorList>
            <person name="Sun Q."/>
            <person name="Zhou Y."/>
        </authorList>
    </citation>
    <scope>NUCLEOTIDE SEQUENCE</scope>
    <source>
        <strain evidence="2">CGMCC 1.15360</strain>
    </source>
</reference>
<dbReference type="AlphaFoldDB" id="A0A916Z8U2"/>
<keyword evidence="3" id="KW-1185">Reference proteome</keyword>
<comment type="caution">
    <text evidence="2">The sequence shown here is derived from an EMBL/GenBank/DDBJ whole genome shotgun (WGS) entry which is preliminary data.</text>
</comment>
<accession>A0A916Z8U2</accession>